<keyword evidence="4" id="KW-0645">Protease</keyword>
<dbReference type="PROSITE" id="PS51257">
    <property type="entry name" value="PROKAR_LIPOPROTEIN"/>
    <property type="match status" value="1"/>
</dbReference>
<evidence type="ECO:0000256" key="1">
    <source>
        <dbReference type="ARBA" id="ARBA00022801"/>
    </source>
</evidence>
<reference evidence="4 5" key="1">
    <citation type="submission" date="2018-03" db="EMBL/GenBank/DDBJ databases">
        <title>Genomic Encyclopedia of Type Strains, Phase III (KMG-III): the genomes of soil and plant-associated and newly described type strains.</title>
        <authorList>
            <person name="Whitman W."/>
        </authorList>
    </citation>
    <scope>NUCLEOTIDE SEQUENCE [LARGE SCALE GENOMIC DNA]</scope>
    <source>
        <strain evidence="4 5">CGMCC 1.9313</strain>
    </source>
</reference>
<name>A0A2T0U8S5_9SPHI</name>
<dbReference type="SUPFAM" id="SSF82171">
    <property type="entry name" value="DPP6 N-terminal domain-like"/>
    <property type="match status" value="1"/>
</dbReference>
<dbReference type="Pfam" id="PF00326">
    <property type="entry name" value="Peptidase_S9"/>
    <property type="match status" value="1"/>
</dbReference>
<dbReference type="InterPro" id="IPR011042">
    <property type="entry name" value="6-blade_b-propeller_TolB-like"/>
</dbReference>
<feature type="chain" id="PRO_5015766301" evidence="2">
    <location>
        <begin position="26"/>
        <end position="625"/>
    </location>
</feature>
<evidence type="ECO:0000313" key="4">
    <source>
        <dbReference type="EMBL" id="PRY54335.1"/>
    </source>
</evidence>
<dbReference type="GO" id="GO:0006508">
    <property type="term" value="P:proteolysis"/>
    <property type="evidence" value="ECO:0007669"/>
    <property type="project" value="InterPro"/>
</dbReference>
<dbReference type="RefSeq" id="WP_106291454.1">
    <property type="nucleotide sequence ID" value="NZ_PVTH01000002.1"/>
</dbReference>
<dbReference type="InterPro" id="IPR029058">
    <property type="entry name" value="AB_hydrolase_fold"/>
</dbReference>
<dbReference type="AlphaFoldDB" id="A0A2T0U8S5"/>
<dbReference type="SUPFAM" id="SSF53474">
    <property type="entry name" value="alpha/beta-Hydrolases"/>
    <property type="match status" value="1"/>
</dbReference>
<dbReference type="GO" id="GO:0004177">
    <property type="term" value="F:aminopeptidase activity"/>
    <property type="evidence" value="ECO:0007669"/>
    <property type="project" value="UniProtKB-KW"/>
</dbReference>
<keyword evidence="2" id="KW-0732">Signal</keyword>
<dbReference type="GO" id="GO:0004252">
    <property type="term" value="F:serine-type endopeptidase activity"/>
    <property type="evidence" value="ECO:0007669"/>
    <property type="project" value="TreeGrafter"/>
</dbReference>
<dbReference type="EMBL" id="PVTH01000002">
    <property type="protein sequence ID" value="PRY54335.1"/>
    <property type="molecule type" value="Genomic_DNA"/>
</dbReference>
<evidence type="ECO:0000259" key="3">
    <source>
        <dbReference type="Pfam" id="PF00326"/>
    </source>
</evidence>
<organism evidence="4 5">
    <name type="scientific">Arcticibacter pallidicorallinus</name>
    <dbReference type="NCBI Taxonomy" id="1259464"/>
    <lineage>
        <taxon>Bacteria</taxon>
        <taxon>Pseudomonadati</taxon>
        <taxon>Bacteroidota</taxon>
        <taxon>Sphingobacteriia</taxon>
        <taxon>Sphingobacteriales</taxon>
        <taxon>Sphingobacteriaceae</taxon>
        <taxon>Arcticibacter</taxon>
    </lineage>
</organism>
<dbReference type="Gene3D" id="3.40.50.1820">
    <property type="entry name" value="alpha/beta hydrolase"/>
    <property type="match status" value="1"/>
</dbReference>
<keyword evidence="5" id="KW-1185">Reference proteome</keyword>
<keyword evidence="1" id="KW-0378">Hydrolase</keyword>
<evidence type="ECO:0000313" key="5">
    <source>
        <dbReference type="Proteomes" id="UP000238034"/>
    </source>
</evidence>
<accession>A0A2T0U8S5</accession>
<dbReference type="InterPro" id="IPR001375">
    <property type="entry name" value="Peptidase_S9_cat"/>
</dbReference>
<feature type="signal peptide" evidence="2">
    <location>
        <begin position="1"/>
        <end position="25"/>
    </location>
</feature>
<sequence>MRIKFKLVYGLVWLFLFASCAQKQRADRIPLENFFKNPKKSAFQLSPDGKYVSFLQPYKNHMNVYVQHVEGGKVTRISSETNYNISYHCWGNNDEIIYMKNDPDKGPFLYVVNKEGEKFRQVFSEGQLRLKFINPSRVIDNQVLLALNKRDSTFFDAYRLDIASGNLQLAEKNPGNISQWIADEDGKLKLAIASDGNTETLLYRERESLAFKPVVSYSFKSKIAPIGFSNRKDHTIYALSNYKRDKMALVEIDCISGKEKQVIFTHDSVDVSEAGYSPLTHQLLFAGYETSRKKKHFLNDSTRRVFEHLERLLPQTQIQITSTDLTEQKCIVKTFTDVSSGAYYLYDLHAKKLTELSKVNSSLPENQMSEMRHISYKTFDSLTINGYLTIPKGVEAKNLPVIVLPHGGPSSRASWGFNSEVQFFANRGYAVFQPNFRGSKGYGKEFWIAGFQKWGTDIQRDITAGVQWLIQEGIADKKRIAIYGTGFGGYCAMNGLCFEPELYRCGASQSGFVNLFTYIKAVPPYYKPVLRMYYEMVGNPEEQIDYLRAVSPVFHTDKISDPVFISQDLKNPRANLSETNQFVKELKNRKVPITYVVRQHDQRTQDEQMEFYSQLETFFSDNLKK</sequence>
<gene>
    <name evidence="4" type="ORF">B0I27_102101</name>
</gene>
<dbReference type="OrthoDB" id="108903at2"/>
<protein>
    <submittedName>
        <fullName evidence="4">Dipeptidyl aminopeptidase/acylaminoacyl peptidase</fullName>
    </submittedName>
</protein>
<dbReference type="Proteomes" id="UP000238034">
    <property type="component" value="Unassembled WGS sequence"/>
</dbReference>
<dbReference type="PANTHER" id="PTHR42776:SF27">
    <property type="entry name" value="DIPEPTIDYL PEPTIDASE FAMILY MEMBER 6"/>
    <property type="match status" value="1"/>
</dbReference>
<proteinExistence type="predicted"/>
<dbReference type="Gene3D" id="2.120.10.30">
    <property type="entry name" value="TolB, C-terminal domain"/>
    <property type="match status" value="1"/>
</dbReference>
<keyword evidence="4" id="KW-0031">Aminopeptidase</keyword>
<comment type="caution">
    <text evidence="4">The sequence shown here is derived from an EMBL/GenBank/DDBJ whole genome shotgun (WGS) entry which is preliminary data.</text>
</comment>
<dbReference type="PANTHER" id="PTHR42776">
    <property type="entry name" value="SERINE PEPTIDASE S9 FAMILY MEMBER"/>
    <property type="match status" value="1"/>
</dbReference>
<feature type="domain" description="Peptidase S9 prolyl oligopeptidase catalytic" evidence="3">
    <location>
        <begin position="415"/>
        <end position="624"/>
    </location>
</feature>
<evidence type="ECO:0000256" key="2">
    <source>
        <dbReference type="SAM" id="SignalP"/>
    </source>
</evidence>